<name>A0ABV4ZUZ6_9ACTN</name>
<keyword evidence="1" id="KW-0479">Metal-binding</keyword>
<evidence type="ECO:0000313" key="4">
    <source>
        <dbReference type="Proteomes" id="UP001577267"/>
    </source>
</evidence>
<dbReference type="PROSITE" id="PS00080">
    <property type="entry name" value="MULTICOPPER_OXIDASE2"/>
    <property type="match status" value="1"/>
</dbReference>
<evidence type="ECO:0000256" key="2">
    <source>
        <dbReference type="SAM" id="MobiDB-lite"/>
    </source>
</evidence>
<dbReference type="Proteomes" id="UP001577267">
    <property type="component" value="Unassembled WGS sequence"/>
</dbReference>
<organism evidence="3 4">
    <name type="scientific">Streptomyces carpaticus</name>
    <dbReference type="NCBI Taxonomy" id="285558"/>
    <lineage>
        <taxon>Bacteria</taxon>
        <taxon>Bacillati</taxon>
        <taxon>Actinomycetota</taxon>
        <taxon>Actinomycetes</taxon>
        <taxon>Kitasatosporales</taxon>
        <taxon>Streptomycetaceae</taxon>
        <taxon>Streptomyces</taxon>
    </lineage>
</organism>
<accession>A0ABV4ZUZ6</accession>
<evidence type="ECO:0000256" key="1">
    <source>
        <dbReference type="ARBA" id="ARBA00022723"/>
    </source>
</evidence>
<feature type="compositionally biased region" description="Low complexity" evidence="2">
    <location>
        <begin position="1138"/>
        <end position="1151"/>
    </location>
</feature>
<evidence type="ECO:0000313" key="3">
    <source>
        <dbReference type="EMBL" id="MFB4197809.1"/>
    </source>
</evidence>
<dbReference type="Gene3D" id="2.60.40.420">
    <property type="entry name" value="Cupredoxins - blue copper proteins"/>
    <property type="match status" value="5"/>
</dbReference>
<dbReference type="InterPro" id="IPR008972">
    <property type="entry name" value="Cupredoxin"/>
</dbReference>
<dbReference type="EMBL" id="JBHGBT010000052">
    <property type="protein sequence ID" value="MFB4197809.1"/>
    <property type="molecule type" value="Genomic_DNA"/>
</dbReference>
<protein>
    <recommendedName>
        <fullName evidence="5">Plastocyanin-like domain-containing protein</fullName>
    </recommendedName>
</protein>
<dbReference type="InterPro" id="IPR002355">
    <property type="entry name" value="Cu_oxidase_Cu_BS"/>
</dbReference>
<sequence length="1752" mass="186895">MADEDAFLRFRSRLIRALVLACGLVAWQHLAVLGIDGGAADRLPYAAADLMLALPVAWLAVRCAEPLLPADNGIWEPVTRACATAGVLLVCAVPLAVVQLGAHRVMGGTEGHHHIHGGPALSDPAALLAHGAGQALQSAPAVLLTALLAGVLAEARLPAPARWLPAARRPVRMSVLGVVLGSLLVPTAVAAEDTDVRQTGRDRPATRGCEAAPQREFDVYAIDVDIVLDRFGDHDPYGYMYVLAENEQAVLDQQEALRVSSALELDDPDIVQVSPGLGQDPIQPLVIRARLGECVVINLTNKLENAPRNGFGNPVITQPGGVPAVSVDLAGVAYDAAGGAGGQAVGDNPQSVLAEPGETKTYRYFLDPLMGEGARAFRSGGDSTQLTAHGLFGTLIAEPAGARWFDPVTGEERTDDTGWSNWEAMIQPGQGPSFREFTIIYHEIGDENFTVRRPLRENDQGVPIGNDPGIPVGDQVEYGRNLPMIDSRPITPDVPSEGGGGTNVYRPASRAINYRAEPFFRRLQLEAPRGAEAQDANKSLAYSSYSYGDPATPMPRSYLGEPTKTRVVHAGAEQLHVHHVHGGGTRWRMNPGADDPAMDSGLSKTPIQDAASIRLDSQTISPMEAFSLEHECGAGGCQQAAGDFLYHCHISHHYVTGMWGLWRVFDTRQPDLAPLPGREAAPRGVTSDQLVGEVIEGREVVPDAEVTDPDTQIGLEQLVESHLPPQGARWGTENGTPDPDDATVWDWVKEDRGGPAPVYRGEPETDAVWANYRSPDPGSRPDILFNPDTGRPAYPMLRPHLGMRPPFSPNGHAGSPGVGEIADENNPGAMCPADAEVRSFDITAVSVPIQTTERERDENGRIFVLNEDKDAVLAGDREVEPLVIRSNVADCVAVTLGSQLDEGAQRKVNMHTHLVQFDPLASDGVVAGFAYEQSVFNTDHEGRELTSVDAGNAAVTVSDPDRLRPGISIGIGVGTEAIEIRRIEEIDGDRLVLDRPLEREHTPGEPVTVEFVQYRWFSDVDTGTVFFHDHVDAVTSWAHGLFAAHNVEPPGSHYRDPRTGEELRSGPIADIIAPPGSTVGVGQSGAFREYTIFLHNGRRGRAELDMPPGLGSLNPFNGGQECEEGSINLRAAPLGERTPPGDTPADPATTDQRQEYNGAQCRNAFTREGGPATTPDAYTARATVTTVDPYVFSSVKYGDPGTPLLRAYAGDPVVIRTIGVNERAEALRIQGHRFRVERFNEDARLVDAATTGISERYDYVLDGGAGGPSGSPGDYLYYSTRTFALESGAWGILRVHDTLQDDLLPLPDHAVTATGAGFPRQQPAEAADTQREPGPDPAPAYRKNGTVDRSVVTSTAAACPRGARALRYDVSVIDQELPTAPFTDSGGVIYALTSDVAAIRAGTKAVEPLVLRANAGDCVTITLRNRIDPDSLYGGTRAGLDLAMLTRNQQLSSGAAVGLNPDTTVAAGASATYTFHADEETGGALFQNLGSTASLRHGAYGMLVVEPRGSRWVDSESGKSLGAHRVSTEAIIRRADGTAFREFALLMHSTDQQYARSILPYGDQVAGNGLNSPDAFNWPLMPIPGGPPGTEGNPGSFDKGFSHINYRSAPLTERLGLTEFRDDYTEADVIGSYGIAFSSTPYGDPDTPVFRARAGDEVVLRVGVGASDQLHSFTVGGHAFPLEPGMEGSSVISARTLTAGQTLDAHLGPAGGGFGYHGDYLYGDGRQPFAQAGMWGILRVLPAGARGGPARL</sequence>
<reference evidence="3 4" key="1">
    <citation type="submission" date="2024-09" db="EMBL/GenBank/DDBJ databases">
        <title>Draft genome sequence of multifaceted antimicrobials producing Streptomyces sp. strain FH1.</title>
        <authorList>
            <person name="Hassan F."/>
            <person name="Ali H."/>
            <person name="Hassan N."/>
            <person name="Nawaz A."/>
        </authorList>
    </citation>
    <scope>NUCLEOTIDE SEQUENCE [LARGE SCALE GENOMIC DNA]</scope>
    <source>
        <strain evidence="3 4">FH1</strain>
    </source>
</reference>
<keyword evidence="4" id="KW-1185">Reference proteome</keyword>
<dbReference type="SUPFAM" id="SSF49503">
    <property type="entry name" value="Cupredoxins"/>
    <property type="match status" value="5"/>
</dbReference>
<comment type="caution">
    <text evidence="3">The sequence shown here is derived from an EMBL/GenBank/DDBJ whole genome shotgun (WGS) entry which is preliminary data.</text>
</comment>
<proteinExistence type="predicted"/>
<feature type="region of interest" description="Disordered" evidence="2">
    <location>
        <begin position="1132"/>
        <end position="1151"/>
    </location>
</feature>
<feature type="region of interest" description="Disordered" evidence="2">
    <location>
        <begin position="1310"/>
        <end position="1347"/>
    </location>
</feature>
<dbReference type="RefSeq" id="WP_375066422.1">
    <property type="nucleotide sequence ID" value="NZ_JBHGBT010000052.1"/>
</dbReference>
<gene>
    <name evidence="3" type="ORF">ACE11A_26070</name>
</gene>
<evidence type="ECO:0008006" key="5">
    <source>
        <dbReference type="Google" id="ProtNLM"/>
    </source>
</evidence>